<protein>
    <submittedName>
        <fullName evidence="1">Uncharacterized protein</fullName>
    </submittedName>
</protein>
<dbReference type="Gene3D" id="3.30.450.20">
    <property type="entry name" value="PAS domain"/>
    <property type="match status" value="1"/>
</dbReference>
<dbReference type="SUPFAM" id="SSF55785">
    <property type="entry name" value="PYP-like sensor domain (PAS domain)"/>
    <property type="match status" value="1"/>
</dbReference>
<evidence type="ECO:0000313" key="2">
    <source>
        <dbReference type="Proteomes" id="UP001207408"/>
    </source>
</evidence>
<dbReference type="Proteomes" id="UP001207408">
    <property type="component" value="Unassembled WGS sequence"/>
</dbReference>
<dbReference type="InterPro" id="IPR035965">
    <property type="entry name" value="PAS-like_dom_sf"/>
</dbReference>
<name>A0AAE3MDV9_9BACT</name>
<accession>A0AAE3MDV9</accession>
<keyword evidence="2" id="KW-1185">Reference proteome</keyword>
<evidence type="ECO:0000313" key="1">
    <source>
        <dbReference type="EMBL" id="MCW3805217.1"/>
    </source>
</evidence>
<proteinExistence type="predicted"/>
<dbReference type="AlphaFoldDB" id="A0AAE3MDV9"/>
<dbReference type="RefSeq" id="WP_301198517.1">
    <property type="nucleotide sequence ID" value="NZ_JAPDPI010000009.1"/>
</dbReference>
<dbReference type="EMBL" id="JAPDPI010000009">
    <property type="protein sequence ID" value="MCW3805217.1"/>
    <property type="molecule type" value="Genomic_DNA"/>
</dbReference>
<gene>
    <name evidence="1" type="ORF">OM074_06235</name>
</gene>
<reference evidence="1" key="1">
    <citation type="submission" date="2022-10" db="EMBL/GenBank/DDBJ databases">
        <authorList>
            <person name="Yu W.X."/>
        </authorList>
    </citation>
    <scope>NUCLEOTIDE SEQUENCE</scope>
    <source>
        <strain evidence="1">D04</strain>
    </source>
</reference>
<organism evidence="1 2">
    <name type="scientific">Plebeiibacterium marinum</name>
    <dbReference type="NCBI Taxonomy" id="2992111"/>
    <lineage>
        <taxon>Bacteria</taxon>
        <taxon>Pseudomonadati</taxon>
        <taxon>Bacteroidota</taxon>
        <taxon>Bacteroidia</taxon>
        <taxon>Marinilabiliales</taxon>
        <taxon>Marinilabiliaceae</taxon>
        <taxon>Plebeiibacterium</taxon>
    </lineage>
</organism>
<sequence>MISDLKEITASVDFFIYRVADDSINISSGTKRSLGINCNDTCYLSNIKSLIIGVDIPVFVQKFAKWLKGDVSEIIQVRIIDAKNQMRTIQIKGHLRYDENQNVVSVYGAFFDISYLGN</sequence>
<comment type="caution">
    <text evidence="1">The sequence shown here is derived from an EMBL/GenBank/DDBJ whole genome shotgun (WGS) entry which is preliminary data.</text>
</comment>